<protein>
    <submittedName>
        <fullName evidence="1">Rossmann fold nucleotide-binding protein-like protein</fullName>
    </submittedName>
</protein>
<dbReference type="EMBL" id="GU260710">
    <property type="protein sequence ID" value="ADC36055.1"/>
    <property type="molecule type" value="Genomic_DNA"/>
</dbReference>
<dbReference type="Gene3D" id="3.40.50.450">
    <property type="match status" value="1"/>
</dbReference>
<evidence type="ECO:0000313" key="1">
    <source>
        <dbReference type="EMBL" id="ADC36055.1"/>
    </source>
</evidence>
<reference evidence="1" key="1">
    <citation type="submission" date="2009-12" db="EMBL/GenBank/DDBJ databases">
        <authorList>
            <person name="Kielak A."/>
            <person name="van Veen J.A."/>
            <person name="Kowalchuk G.A."/>
        </authorList>
    </citation>
    <scope>NUCLEOTIDE SEQUENCE</scope>
</reference>
<dbReference type="InterPro" id="IPR041164">
    <property type="entry name" value="LDcluster4"/>
</dbReference>
<dbReference type="AlphaFoldDB" id="E3T6W1"/>
<reference evidence="1" key="2">
    <citation type="journal article" date="2010" name="Appl. Environ. Microbiol.">
        <title>Comparative analysis of acidobacterial genomic fragments from terrestrial and aquatic metagenomic libraries, with emphasis on acidobacteria subdivision 6.</title>
        <authorList>
            <person name="Kielak A.M."/>
            <person name="van Veen J.A."/>
            <person name="Kowalchuk G.A."/>
        </authorList>
    </citation>
    <scope>NUCLEOTIDE SEQUENCE</scope>
</reference>
<dbReference type="SUPFAM" id="SSF102405">
    <property type="entry name" value="MCP/YpsA-like"/>
    <property type="match status" value="1"/>
</dbReference>
<organism evidence="1">
    <name type="scientific">uncultured bacterium 213</name>
    <dbReference type="NCBI Taxonomy" id="698383"/>
    <lineage>
        <taxon>Bacteria</taxon>
        <taxon>environmental samples</taxon>
    </lineage>
</organism>
<dbReference type="Pfam" id="PF18306">
    <property type="entry name" value="LDcluster4"/>
    <property type="match status" value="1"/>
</dbReference>
<sequence>MHFRATIAAHRVVGCERVGTAEFPFESMSVVNVKRRIDLDVRHRRRVVTVVGSGRTADPCCAEVGRTIATLGYDLLTGGGRGVMEAVSRAFFETTPRRGLVIGVIPALVEPLARLEWRQPTAVEYDVPRGYPNEWVELAIYTHLPDSGPEGTLRSSRNHINVLSADVMIALPGREGTAAEIWLATQYGVPIVAYGDHHEEVAQGVRRATSIDDVSGFLVEHLGRPSWA</sequence>
<proteinExistence type="predicted"/>
<accession>E3T6W1</accession>
<name>E3T6W1_9BACT</name>